<keyword evidence="3" id="KW-1185">Reference proteome</keyword>
<feature type="non-terminal residue" evidence="2">
    <location>
        <position position="1"/>
    </location>
</feature>
<feature type="domain" description="CUB" evidence="1">
    <location>
        <begin position="185"/>
        <end position="210"/>
    </location>
</feature>
<dbReference type="EMBL" id="SEYY01022488">
    <property type="protein sequence ID" value="KAB7495514.1"/>
    <property type="molecule type" value="Genomic_DNA"/>
</dbReference>
<proteinExistence type="predicted"/>
<reference evidence="2 3" key="1">
    <citation type="journal article" date="2019" name="PLoS Biol.">
        <title>Sex chromosomes control vertical transmission of feminizing Wolbachia symbionts in an isopod.</title>
        <authorList>
            <person name="Becking T."/>
            <person name="Chebbi M.A."/>
            <person name="Giraud I."/>
            <person name="Moumen B."/>
            <person name="Laverre T."/>
            <person name="Caubet Y."/>
            <person name="Peccoud J."/>
            <person name="Gilbert C."/>
            <person name="Cordaux R."/>
        </authorList>
    </citation>
    <scope>NUCLEOTIDE SEQUENCE [LARGE SCALE GENOMIC DNA]</scope>
    <source>
        <strain evidence="2">ANa2</strain>
        <tissue evidence="2">Whole body excluding digestive tract and cuticle</tissue>
    </source>
</reference>
<organism evidence="2 3">
    <name type="scientific">Armadillidium nasatum</name>
    <dbReference type="NCBI Taxonomy" id="96803"/>
    <lineage>
        <taxon>Eukaryota</taxon>
        <taxon>Metazoa</taxon>
        <taxon>Ecdysozoa</taxon>
        <taxon>Arthropoda</taxon>
        <taxon>Crustacea</taxon>
        <taxon>Multicrustacea</taxon>
        <taxon>Malacostraca</taxon>
        <taxon>Eumalacostraca</taxon>
        <taxon>Peracarida</taxon>
        <taxon>Isopoda</taxon>
        <taxon>Oniscidea</taxon>
        <taxon>Crinocheta</taxon>
        <taxon>Armadillidiidae</taxon>
        <taxon>Armadillidium</taxon>
    </lineage>
</organism>
<name>A0A5N5SN54_9CRUS</name>
<evidence type="ECO:0000259" key="1">
    <source>
        <dbReference type="Pfam" id="PF26080"/>
    </source>
</evidence>
<dbReference type="AlphaFoldDB" id="A0A5N5SN54"/>
<dbReference type="Proteomes" id="UP000326759">
    <property type="component" value="Unassembled WGS sequence"/>
</dbReference>
<dbReference type="Pfam" id="PF26080">
    <property type="entry name" value="CUB_animal"/>
    <property type="match status" value="1"/>
</dbReference>
<sequence>PFLRVSLGLRSNMKCGVTFCAFLSLFGLSYGFVSSLTPPSDNNEIDEAAAREEIERNRLSLSDLQDRFTSADRVIAILVENALPKGDSPMMHPNICQLRLEFEKFSLLGPNAESLCERDTFTVVGAAGENPQVICGENAGQHMIIDLPSGYGSSRINIATSTSGPRRSWRIKAQQIECNSPYRAPQNCLQYFTSYSNTISSFNFKEKATAGSRTRVSISQYQKRT</sequence>
<dbReference type="OrthoDB" id="6382149at2759"/>
<evidence type="ECO:0000313" key="3">
    <source>
        <dbReference type="Proteomes" id="UP000326759"/>
    </source>
</evidence>
<dbReference type="PANTHER" id="PTHR33236">
    <property type="entry name" value="INTRAFLAGELLAR TRANSPORT PROTEIN 122 FAMILY PROTEIN-RELATED"/>
    <property type="match status" value="1"/>
</dbReference>
<dbReference type="PANTHER" id="PTHR33236:SF5">
    <property type="entry name" value="CUB DOMAIN-CONTAINING PROTEIN"/>
    <property type="match status" value="1"/>
</dbReference>
<dbReference type="InterPro" id="IPR058698">
    <property type="entry name" value="CUB_metazoa"/>
</dbReference>
<accession>A0A5N5SN54</accession>
<protein>
    <recommendedName>
        <fullName evidence="1">CUB domain-containing protein</fullName>
    </recommendedName>
</protein>
<gene>
    <name evidence="2" type="ORF">Anas_03408</name>
</gene>
<evidence type="ECO:0000313" key="2">
    <source>
        <dbReference type="EMBL" id="KAB7495514.1"/>
    </source>
</evidence>
<comment type="caution">
    <text evidence="2">The sequence shown here is derived from an EMBL/GenBank/DDBJ whole genome shotgun (WGS) entry which is preliminary data.</text>
</comment>